<evidence type="ECO:0000313" key="3">
    <source>
        <dbReference type="Proteomes" id="UP000193900"/>
    </source>
</evidence>
<keyword evidence="3" id="KW-1185">Reference proteome</keyword>
<dbReference type="EC" id="6.3.5.2" evidence="2"/>
<sequence>MHIGILQTGHAPDALRRDFGTISDCFQAMLAGRGFTFSTWNVVDMEFPDGPREADGWLITGSRHGAYEDLPFIAPLEALIRDIHAADVPLVGVCFGHQIIAQALGGKVEKFEGGWQVGRKTYAFGEAQLALNAWHQDQVVALPEGAEVIGTHPMCENAALLYGDRILTVQPHPEYGPELIAGLIEHRGGPIPKDLLAGAAASLAAPVDNADMAGRIARFLTERRVA</sequence>
<dbReference type="PROSITE" id="PS51273">
    <property type="entry name" value="GATASE_TYPE_1"/>
    <property type="match status" value="1"/>
</dbReference>
<feature type="domain" description="Glutamine amidotransferase" evidence="1">
    <location>
        <begin position="76"/>
        <end position="177"/>
    </location>
</feature>
<evidence type="ECO:0000259" key="1">
    <source>
        <dbReference type="Pfam" id="PF00117"/>
    </source>
</evidence>
<accession>A0A1Y5SY04</accession>
<dbReference type="SUPFAM" id="SSF52317">
    <property type="entry name" value="Class I glutamine amidotransferase-like"/>
    <property type="match status" value="1"/>
</dbReference>
<dbReference type="GO" id="GO:0005829">
    <property type="term" value="C:cytosol"/>
    <property type="evidence" value="ECO:0007669"/>
    <property type="project" value="TreeGrafter"/>
</dbReference>
<dbReference type="GO" id="GO:0003922">
    <property type="term" value="F:GMP synthase (glutamine-hydrolyzing) activity"/>
    <property type="evidence" value="ECO:0007669"/>
    <property type="project" value="UniProtKB-EC"/>
</dbReference>
<name>A0A1Y5SY04_9RHOB</name>
<organism evidence="2 3">
    <name type="scientific">Roseisalinus antarcticus</name>
    <dbReference type="NCBI Taxonomy" id="254357"/>
    <lineage>
        <taxon>Bacteria</taxon>
        <taxon>Pseudomonadati</taxon>
        <taxon>Pseudomonadota</taxon>
        <taxon>Alphaproteobacteria</taxon>
        <taxon>Rhodobacterales</taxon>
        <taxon>Roseobacteraceae</taxon>
        <taxon>Roseisalinus</taxon>
    </lineage>
</organism>
<dbReference type="InterPro" id="IPR044992">
    <property type="entry name" value="ChyE-like"/>
</dbReference>
<dbReference type="PANTHER" id="PTHR42695">
    <property type="entry name" value="GLUTAMINE AMIDOTRANSFERASE YLR126C-RELATED"/>
    <property type="match status" value="1"/>
</dbReference>
<dbReference type="CDD" id="cd01741">
    <property type="entry name" value="GATase1_1"/>
    <property type="match status" value="1"/>
</dbReference>
<dbReference type="InterPro" id="IPR029062">
    <property type="entry name" value="Class_I_gatase-like"/>
</dbReference>
<dbReference type="InterPro" id="IPR017926">
    <property type="entry name" value="GATASE"/>
</dbReference>
<reference evidence="2 3" key="1">
    <citation type="submission" date="2017-03" db="EMBL/GenBank/DDBJ databases">
        <authorList>
            <person name="Afonso C.L."/>
            <person name="Miller P.J."/>
            <person name="Scott M.A."/>
            <person name="Spackman E."/>
            <person name="Goraichik I."/>
            <person name="Dimitrov K.M."/>
            <person name="Suarez D.L."/>
            <person name="Swayne D.E."/>
        </authorList>
    </citation>
    <scope>NUCLEOTIDE SEQUENCE [LARGE SCALE GENOMIC DNA]</scope>
    <source>
        <strain evidence="2 3">CECT 7023</strain>
    </source>
</reference>
<evidence type="ECO:0000313" key="2">
    <source>
        <dbReference type="EMBL" id="SLN47714.1"/>
    </source>
</evidence>
<dbReference type="AlphaFoldDB" id="A0A1Y5SY04"/>
<dbReference type="EMBL" id="FWFZ01000008">
    <property type="protein sequence ID" value="SLN47714.1"/>
    <property type="molecule type" value="Genomic_DNA"/>
</dbReference>
<dbReference type="OrthoDB" id="7365442at2"/>
<dbReference type="Gene3D" id="3.40.50.880">
    <property type="match status" value="1"/>
</dbReference>
<dbReference type="Proteomes" id="UP000193900">
    <property type="component" value="Unassembled WGS sequence"/>
</dbReference>
<dbReference type="PANTHER" id="PTHR42695:SF5">
    <property type="entry name" value="GLUTAMINE AMIDOTRANSFERASE YLR126C-RELATED"/>
    <property type="match status" value="1"/>
</dbReference>
<dbReference type="Pfam" id="PF00117">
    <property type="entry name" value="GATase"/>
    <property type="match status" value="1"/>
</dbReference>
<protein>
    <submittedName>
        <fullName evidence="2">GMP synthase [glutamine-hydrolyzing]</fullName>
        <ecNumber evidence="2">6.3.5.2</ecNumber>
    </submittedName>
</protein>
<keyword evidence="2" id="KW-0436">Ligase</keyword>
<dbReference type="RefSeq" id="WP_085878868.1">
    <property type="nucleotide sequence ID" value="NZ_FWFZ01000008.1"/>
</dbReference>
<proteinExistence type="predicted"/>
<gene>
    <name evidence="2" type="primary">guaA_3</name>
    <name evidence="2" type="ORF">ROA7023_02025</name>
</gene>